<evidence type="ECO:0000313" key="1">
    <source>
        <dbReference type="Ensembl" id="ENSHHUP00000076596.1"/>
    </source>
</evidence>
<organism evidence="1 2">
    <name type="scientific">Hucho hucho</name>
    <name type="common">huchen</name>
    <dbReference type="NCBI Taxonomy" id="62062"/>
    <lineage>
        <taxon>Eukaryota</taxon>
        <taxon>Metazoa</taxon>
        <taxon>Chordata</taxon>
        <taxon>Craniata</taxon>
        <taxon>Vertebrata</taxon>
        <taxon>Euteleostomi</taxon>
        <taxon>Actinopterygii</taxon>
        <taxon>Neopterygii</taxon>
        <taxon>Teleostei</taxon>
        <taxon>Protacanthopterygii</taxon>
        <taxon>Salmoniformes</taxon>
        <taxon>Salmonidae</taxon>
        <taxon>Salmoninae</taxon>
        <taxon>Hucho</taxon>
    </lineage>
</organism>
<name>A0A4W5QGK2_9TELE</name>
<dbReference type="PANTHER" id="PTHR46961">
    <property type="entry name" value="DYNEIN HEAVY CHAIN 1, AXONEMAL-LIKE PROTEIN"/>
    <property type="match status" value="1"/>
</dbReference>
<dbReference type="PANTHER" id="PTHR46961:SF8">
    <property type="entry name" value="DYNEIN AXONEMAL HEAVY CHAIN 7"/>
    <property type="match status" value="1"/>
</dbReference>
<dbReference type="GO" id="GO:0030286">
    <property type="term" value="C:dynein complex"/>
    <property type="evidence" value="ECO:0007669"/>
    <property type="project" value="InterPro"/>
</dbReference>
<reference evidence="1" key="2">
    <citation type="submission" date="2025-08" db="UniProtKB">
        <authorList>
            <consortium name="Ensembl"/>
        </authorList>
    </citation>
    <scope>IDENTIFICATION</scope>
</reference>
<proteinExistence type="predicted"/>
<keyword evidence="2" id="KW-1185">Reference proteome</keyword>
<dbReference type="Ensembl" id="ENSHHUT00000079093.1">
    <property type="protein sequence ID" value="ENSHHUP00000076596.1"/>
    <property type="gene ID" value="ENSHHUG00000044819.1"/>
</dbReference>
<sequence>MDEYSFFLRGGLVLDKESQMENPCSSWLAESNWDNVTELDKLANFHGLMASFEQYPRDWNLWYTSAGPETAQLPGERGRVGSVMPSYK</sequence>
<dbReference type="GO" id="GO:0045505">
    <property type="term" value="F:dynein intermediate chain binding"/>
    <property type="evidence" value="ECO:0007669"/>
    <property type="project" value="InterPro"/>
</dbReference>
<dbReference type="AlphaFoldDB" id="A0A4W5QGK2"/>
<dbReference type="GO" id="GO:0051959">
    <property type="term" value="F:dynein light intermediate chain binding"/>
    <property type="evidence" value="ECO:0007669"/>
    <property type="project" value="InterPro"/>
</dbReference>
<dbReference type="InterPro" id="IPR026983">
    <property type="entry name" value="DHC"/>
</dbReference>
<dbReference type="GeneTree" id="ENSGT00940000157623"/>
<protein>
    <submittedName>
        <fullName evidence="1">Uncharacterized protein</fullName>
    </submittedName>
</protein>
<accession>A0A4W5QGK2</accession>
<reference evidence="2" key="1">
    <citation type="submission" date="2018-06" db="EMBL/GenBank/DDBJ databases">
        <title>Genome assembly of Danube salmon.</title>
        <authorList>
            <person name="Macqueen D.J."/>
            <person name="Gundappa M.K."/>
        </authorList>
    </citation>
    <scope>NUCLEOTIDE SEQUENCE [LARGE SCALE GENOMIC DNA]</scope>
</reference>
<dbReference type="Proteomes" id="UP000314982">
    <property type="component" value="Unassembled WGS sequence"/>
</dbReference>
<reference evidence="1" key="3">
    <citation type="submission" date="2025-09" db="UniProtKB">
        <authorList>
            <consortium name="Ensembl"/>
        </authorList>
    </citation>
    <scope>IDENTIFICATION</scope>
</reference>
<dbReference type="GO" id="GO:0007018">
    <property type="term" value="P:microtubule-based movement"/>
    <property type="evidence" value="ECO:0007669"/>
    <property type="project" value="InterPro"/>
</dbReference>
<evidence type="ECO:0000313" key="2">
    <source>
        <dbReference type="Proteomes" id="UP000314982"/>
    </source>
</evidence>
<dbReference type="STRING" id="62062.ENSHHUP00000076596"/>